<accession>A0A2R6Y314</accession>
<keyword evidence="1" id="KW-0812">Transmembrane</keyword>
<evidence type="ECO:0000313" key="3">
    <source>
        <dbReference type="Proteomes" id="UP000244338"/>
    </source>
</evidence>
<gene>
    <name evidence="2" type="ORF">BSOLF_2331</name>
</gene>
<dbReference type="AlphaFoldDB" id="A0A2R6Y314"/>
<evidence type="ECO:0000256" key="1">
    <source>
        <dbReference type="SAM" id="Phobius"/>
    </source>
</evidence>
<dbReference type="NCBIfam" id="TIGR02876">
    <property type="entry name" value="spore_yqfD"/>
    <property type="match status" value="1"/>
</dbReference>
<feature type="transmembrane region" description="Helical" evidence="1">
    <location>
        <begin position="95"/>
        <end position="114"/>
    </location>
</feature>
<proteinExistence type="predicted"/>
<dbReference type="Pfam" id="PF06898">
    <property type="entry name" value="YqfD"/>
    <property type="match status" value="1"/>
</dbReference>
<dbReference type="PIRSF" id="PIRSF029895">
    <property type="entry name" value="SpoIV"/>
    <property type="match status" value="1"/>
</dbReference>
<dbReference type="InterPro" id="IPR010690">
    <property type="entry name" value="YqfD"/>
</dbReference>
<keyword evidence="1" id="KW-1133">Transmembrane helix</keyword>
<keyword evidence="1" id="KW-0472">Membrane</keyword>
<name>A0A2R6Y314_9BACL</name>
<dbReference type="Proteomes" id="UP000244338">
    <property type="component" value="Unassembled WGS sequence"/>
</dbReference>
<protein>
    <submittedName>
        <fullName evidence="2">Stage IV sporulation protein</fullName>
    </submittedName>
</protein>
<dbReference type="EMBL" id="PEBX01000014">
    <property type="protein sequence ID" value="PTQ57061.1"/>
    <property type="molecule type" value="Genomic_DNA"/>
</dbReference>
<organism evidence="2 3">
    <name type="scientific">Candidatus Carbonibacillus altaicus</name>
    <dbReference type="NCBI Taxonomy" id="2163959"/>
    <lineage>
        <taxon>Bacteria</taxon>
        <taxon>Bacillati</taxon>
        <taxon>Bacillota</taxon>
        <taxon>Bacilli</taxon>
        <taxon>Bacillales</taxon>
        <taxon>Candidatus Carbonibacillus</taxon>
    </lineage>
</organism>
<comment type="caution">
    <text evidence="2">The sequence shown here is derived from an EMBL/GenBank/DDBJ whole genome shotgun (WGS) entry which is preliminary data.</text>
</comment>
<evidence type="ECO:0000313" key="2">
    <source>
        <dbReference type="EMBL" id="PTQ57061.1"/>
    </source>
</evidence>
<reference evidence="3" key="1">
    <citation type="journal article" date="2018" name="Sci. Rep.">
        <title>Lignite coal burning seam in the remote Altai Mountains harbors a hydrogen-driven thermophilic microbial community.</title>
        <authorList>
            <person name="Kadnikov V.V."/>
            <person name="Mardanov A.V."/>
            <person name="Ivasenko D.A."/>
            <person name="Antsiferov D.V."/>
            <person name="Beletsky A.V."/>
            <person name="Karnachuk O.V."/>
            <person name="Ravin N.V."/>
        </authorList>
    </citation>
    <scope>NUCLEOTIDE SEQUENCE [LARGE SCALE GENOMIC DNA]</scope>
</reference>
<sequence length="414" mass="46712">MPFDMVLKTYLTVEARGAHLSRFLDQAAKQGIILSDIRLLEYDADKHLTAVRFRLEGESLKRLRLLRRETRTRLSIIEKKGGSVLFRQTMRRQGFMIGFFLFIFLLAMLSQLIWSVEVSGTTSLPVDQVKGVAAKLGLKTGAWKGKLPSVDRLEDELLKGLPEAAWVGVKIDGVVARITVLEKKRPDKPPLSSPQSLVAAKKAVIVDYFVRRGRPVVRPNMIVRPGDTLVSGILGVESNAPRRVSADGEVYGEVWYDVEVELPRERSIPLLTGTQGERFYLHLAGRSIPFWGKKAPAPEEGASYFTETDVQPVHIGTVKLPLVVVTEHWYEARPEVVRPSDEELKEEALALARESLKRKGRNVREIREEKILQERLEDDKVYIKVHYGVVENIAVPQVITDLPQNEQEKGKSKP</sequence>